<feature type="domain" description="Cation-transporting P-type ATPase C-terminal" evidence="2">
    <location>
        <begin position="1"/>
        <end position="156"/>
    </location>
</feature>
<accession>A0A6J4MRN6</accession>
<evidence type="ECO:0000313" key="3">
    <source>
        <dbReference type="EMBL" id="CAA9365192.1"/>
    </source>
</evidence>
<proteinExistence type="predicted"/>
<feature type="transmembrane region" description="Helical" evidence="1">
    <location>
        <begin position="72"/>
        <end position="94"/>
    </location>
</feature>
<reference evidence="3" key="1">
    <citation type="submission" date="2020-02" db="EMBL/GenBank/DDBJ databases">
        <authorList>
            <person name="Meier V. D."/>
        </authorList>
    </citation>
    <scope>NUCLEOTIDE SEQUENCE</scope>
    <source>
        <strain evidence="3">AVDCRST_MAG93</strain>
    </source>
</reference>
<keyword evidence="1" id="KW-0812">Transmembrane</keyword>
<feature type="transmembrane region" description="Helical" evidence="1">
    <location>
        <begin position="106"/>
        <end position="127"/>
    </location>
</feature>
<evidence type="ECO:0000256" key="1">
    <source>
        <dbReference type="SAM" id="Phobius"/>
    </source>
</evidence>
<feature type="non-terminal residue" evidence="3">
    <location>
        <position position="1"/>
    </location>
</feature>
<keyword evidence="1" id="KW-0472">Membrane</keyword>
<protein>
    <recommendedName>
        <fullName evidence="2">Cation-transporting P-type ATPase C-terminal domain-containing protein</fullName>
    </recommendedName>
</protein>
<dbReference type="AlphaFoldDB" id="A0A6J4MRN6"/>
<gene>
    <name evidence="3" type="ORF">AVDCRST_MAG93-7918</name>
</gene>
<keyword evidence="1" id="KW-1133">Transmembrane helix</keyword>
<dbReference type="Gene3D" id="1.20.1110.10">
    <property type="entry name" value="Calcium-transporting ATPase, transmembrane domain"/>
    <property type="match status" value="1"/>
</dbReference>
<dbReference type="InterPro" id="IPR023298">
    <property type="entry name" value="ATPase_P-typ_TM_dom_sf"/>
</dbReference>
<dbReference type="EMBL" id="CADCTR010002665">
    <property type="protein sequence ID" value="CAA9365192.1"/>
    <property type="molecule type" value="Genomic_DNA"/>
</dbReference>
<dbReference type="InterPro" id="IPR006068">
    <property type="entry name" value="ATPase_P-typ_cation-transptr_C"/>
</dbReference>
<dbReference type="Pfam" id="PF00689">
    <property type="entry name" value="Cation_ATPase_C"/>
    <property type="match status" value="1"/>
</dbReference>
<name>A0A6J4MRN6_9CHLR</name>
<feature type="transmembrane region" description="Helical" evidence="1">
    <location>
        <begin position="21"/>
        <end position="52"/>
    </location>
</feature>
<organism evidence="3">
    <name type="scientific">uncultured Chloroflexia bacterium</name>
    <dbReference type="NCBI Taxonomy" id="1672391"/>
    <lineage>
        <taxon>Bacteria</taxon>
        <taxon>Bacillati</taxon>
        <taxon>Chloroflexota</taxon>
        <taxon>Chloroflexia</taxon>
        <taxon>environmental samples</taxon>
    </lineage>
</organism>
<evidence type="ECO:0000259" key="2">
    <source>
        <dbReference type="Pfam" id="PF00689"/>
    </source>
</evidence>
<feature type="transmembrane region" description="Helical" evidence="1">
    <location>
        <begin position="139"/>
        <end position="158"/>
    </location>
</feature>
<sequence length="167" mass="18292">DPDIMRRQTRRTGRALIDRRIYRLGYGWFGLLGGLGSVALAFIMMLVLGVGWGTNGVALDTPYGEQLLDGDHLPITTAYLAGGVAALVGAGLRLRSSNRRYQLFRALLAIVLVSMAIILVVLARLPAFRPFVALTDLPYWLWLASIAVMLIAAACEWGRQRADPLPN</sequence>
<dbReference type="SUPFAM" id="SSF81665">
    <property type="entry name" value="Calcium ATPase, transmembrane domain M"/>
    <property type="match status" value="1"/>
</dbReference>